<dbReference type="PANTHER" id="PTHR43236:SF1">
    <property type="entry name" value="BLL7220 PROTEIN"/>
    <property type="match status" value="1"/>
</dbReference>
<dbReference type="RefSeq" id="WP_319054124.1">
    <property type="nucleotide sequence ID" value="NZ_JARAUR010000108.1"/>
</dbReference>
<keyword evidence="4" id="KW-1185">Reference proteome</keyword>
<organism evidence="3 4">
    <name type="scientific">Streptomyces europaeiscabiei</name>
    <dbReference type="NCBI Taxonomy" id="146819"/>
    <lineage>
        <taxon>Bacteria</taxon>
        <taxon>Bacillati</taxon>
        <taxon>Actinomycetota</taxon>
        <taxon>Actinomycetes</taxon>
        <taxon>Kitasatosporales</taxon>
        <taxon>Streptomycetaceae</taxon>
        <taxon>Streptomyces</taxon>
    </lineage>
</organism>
<name>A0ABU4NUA8_9ACTN</name>
<dbReference type="InterPro" id="IPR010359">
    <property type="entry name" value="IrrE_HExxH"/>
</dbReference>
<sequence length="369" mass="39990">MSDVRPAQPGMLVVAREFRGMTQADVAEAMVKASGGDVAVSQGYVSRAESGRLAVSGERLELYAAALGYPPELLCLDPQVHGIGVGLVHHRKRASLTVSALRRQHAHLALTRVQLQGIAACRPGLGVRAAAIPTVALDALTTAKDAARQVRKAWGMPPGPAADITESLEEAGALVVARDLGSGRLDAVSQWDGTQPPLILANDHAPADRYRFSLAHELGHLVLHQSPGDSALQERQADEFAAEFLMPARDIRSAFTPRVDLELLARLKREWKVSMAALLRRAQSLNIVTDWQYRSVMVEMSALGYRTAEPVEIDQERPRYVPGMIRSALAAGINEEELARCARLLPEDFQLLYAPREGAAVDSASKVRP</sequence>
<dbReference type="InterPro" id="IPR001387">
    <property type="entry name" value="Cro/C1-type_HTH"/>
</dbReference>
<dbReference type="Gene3D" id="1.10.260.40">
    <property type="entry name" value="lambda repressor-like DNA-binding domains"/>
    <property type="match status" value="1"/>
</dbReference>
<dbReference type="InterPro" id="IPR010982">
    <property type="entry name" value="Lambda_DNA-bd_dom_sf"/>
</dbReference>
<dbReference type="CDD" id="cd00093">
    <property type="entry name" value="HTH_XRE"/>
    <property type="match status" value="1"/>
</dbReference>
<dbReference type="PROSITE" id="PS50943">
    <property type="entry name" value="HTH_CROC1"/>
    <property type="match status" value="1"/>
</dbReference>
<dbReference type="EMBL" id="JARAYU010000030">
    <property type="protein sequence ID" value="MDX3706600.1"/>
    <property type="molecule type" value="Genomic_DNA"/>
</dbReference>
<dbReference type="PANTHER" id="PTHR43236">
    <property type="entry name" value="ANTITOXIN HIGA1"/>
    <property type="match status" value="1"/>
</dbReference>
<evidence type="ECO:0000256" key="1">
    <source>
        <dbReference type="ARBA" id="ARBA00007227"/>
    </source>
</evidence>
<evidence type="ECO:0000313" key="3">
    <source>
        <dbReference type="EMBL" id="MDX3706600.1"/>
    </source>
</evidence>
<dbReference type="Proteomes" id="UP001271274">
    <property type="component" value="Unassembled WGS sequence"/>
</dbReference>
<dbReference type="InterPro" id="IPR052345">
    <property type="entry name" value="Rad_response_metalloprotease"/>
</dbReference>
<reference evidence="3 4" key="1">
    <citation type="journal article" date="2023" name="Microb. Genom.">
        <title>Mesoterricola silvestris gen. nov., sp. nov., Mesoterricola sediminis sp. nov., Geothrix oryzae sp. nov., Geothrix edaphica sp. nov., Geothrix rubra sp. nov., and Geothrix limicola sp. nov., six novel members of Acidobacteriota isolated from soils.</title>
        <authorList>
            <person name="Weisberg A.J."/>
            <person name="Pearce E."/>
            <person name="Kramer C.G."/>
            <person name="Chang J.H."/>
            <person name="Clarke C.R."/>
        </authorList>
    </citation>
    <scope>NUCLEOTIDE SEQUENCE [LARGE SCALE GENOMIC DNA]</scope>
    <source>
        <strain evidence="3 4">ID09-01A</strain>
    </source>
</reference>
<evidence type="ECO:0000259" key="2">
    <source>
        <dbReference type="PROSITE" id="PS50943"/>
    </source>
</evidence>
<gene>
    <name evidence="3" type="ORF">PV662_44395</name>
</gene>
<protein>
    <submittedName>
        <fullName evidence="3">ImmA/IrrE family metallo-endopeptidase</fullName>
    </submittedName>
</protein>
<dbReference type="Gene3D" id="1.10.10.2910">
    <property type="match status" value="1"/>
</dbReference>
<accession>A0ABU4NUA8</accession>
<evidence type="ECO:0000313" key="4">
    <source>
        <dbReference type="Proteomes" id="UP001271274"/>
    </source>
</evidence>
<feature type="domain" description="HTH cro/C1-type" evidence="2">
    <location>
        <begin position="12"/>
        <end position="74"/>
    </location>
</feature>
<comment type="similarity">
    <text evidence="1">Belongs to the short-chain fatty acyl-CoA assimilation regulator (ScfR) family.</text>
</comment>
<dbReference type="SUPFAM" id="SSF47413">
    <property type="entry name" value="lambda repressor-like DNA-binding domains"/>
    <property type="match status" value="1"/>
</dbReference>
<dbReference type="Pfam" id="PF06114">
    <property type="entry name" value="Peptidase_M78"/>
    <property type="match status" value="1"/>
</dbReference>
<dbReference type="SMART" id="SM00530">
    <property type="entry name" value="HTH_XRE"/>
    <property type="match status" value="1"/>
</dbReference>
<dbReference type="Pfam" id="PF01381">
    <property type="entry name" value="HTH_3"/>
    <property type="match status" value="1"/>
</dbReference>
<proteinExistence type="inferred from homology"/>
<comment type="caution">
    <text evidence="3">The sequence shown here is derived from an EMBL/GenBank/DDBJ whole genome shotgun (WGS) entry which is preliminary data.</text>
</comment>